<dbReference type="PANTHER" id="PTHR12526">
    <property type="entry name" value="GLYCOSYLTRANSFERASE"/>
    <property type="match status" value="1"/>
</dbReference>
<reference evidence="2 3" key="1">
    <citation type="submission" date="2019-02" db="EMBL/GenBank/DDBJ databases">
        <title>Deep-cultivation of Planctomycetes and their phenomic and genomic characterization uncovers novel biology.</title>
        <authorList>
            <person name="Wiegand S."/>
            <person name="Jogler M."/>
            <person name="Boedeker C."/>
            <person name="Pinto D."/>
            <person name="Vollmers J."/>
            <person name="Rivas-Marin E."/>
            <person name="Kohn T."/>
            <person name="Peeters S.H."/>
            <person name="Heuer A."/>
            <person name="Rast P."/>
            <person name="Oberbeckmann S."/>
            <person name="Bunk B."/>
            <person name="Jeske O."/>
            <person name="Meyerdierks A."/>
            <person name="Storesund J.E."/>
            <person name="Kallscheuer N."/>
            <person name="Luecker S."/>
            <person name="Lage O.M."/>
            <person name="Pohl T."/>
            <person name="Merkel B.J."/>
            <person name="Hornburger P."/>
            <person name="Mueller R.-W."/>
            <person name="Bruemmer F."/>
            <person name="Labrenz M."/>
            <person name="Spormann A.M."/>
            <person name="Op Den Camp H."/>
            <person name="Overmann J."/>
            <person name="Amann R."/>
            <person name="Jetten M.S.M."/>
            <person name="Mascher T."/>
            <person name="Medema M.H."/>
            <person name="Devos D.P."/>
            <person name="Kaster A.-K."/>
            <person name="Ovreas L."/>
            <person name="Rohde M."/>
            <person name="Galperin M.Y."/>
            <person name="Jogler C."/>
        </authorList>
    </citation>
    <scope>NUCLEOTIDE SEQUENCE [LARGE SCALE GENOMIC DNA]</scope>
    <source>
        <strain evidence="2 3">CA13</strain>
    </source>
</reference>
<dbReference type="Proteomes" id="UP000315010">
    <property type="component" value="Unassembled WGS sequence"/>
</dbReference>
<feature type="domain" description="Glycosyltransferase subfamily 4-like N-terminal" evidence="1">
    <location>
        <begin position="39"/>
        <end position="205"/>
    </location>
</feature>
<accession>A0A5C5Z0F4</accession>
<dbReference type="GO" id="GO:0016757">
    <property type="term" value="F:glycosyltransferase activity"/>
    <property type="evidence" value="ECO:0007669"/>
    <property type="project" value="UniProtKB-ARBA"/>
</dbReference>
<gene>
    <name evidence="2" type="ORF">CA13_23040</name>
</gene>
<comment type="caution">
    <text evidence="2">The sequence shown here is derived from an EMBL/GenBank/DDBJ whole genome shotgun (WGS) entry which is preliminary data.</text>
</comment>
<dbReference type="Pfam" id="PF13579">
    <property type="entry name" value="Glyco_trans_4_4"/>
    <property type="match status" value="1"/>
</dbReference>
<proteinExistence type="predicted"/>
<dbReference type="AlphaFoldDB" id="A0A5C5Z0F4"/>
<dbReference type="PANTHER" id="PTHR12526:SF630">
    <property type="entry name" value="GLYCOSYLTRANSFERASE"/>
    <property type="match status" value="1"/>
</dbReference>
<protein>
    <submittedName>
        <fullName evidence="2">Putative glycosyl transferase</fullName>
    </submittedName>
</protein>
<dbReference type="EMBL" id="SJPJ01000001">
    <property type="protein sequence ID" value="TWT80858.1"/>
    <property type="molecule type" value="Genomic_DNA"/>
</dbReference>
<evidence type="ECO:0000259" key="1">
    <source>
        <dbReference type="Pfam" id="PF13579"/>
    </source>
</evidence>
<dbReference type="SUPFAM" id="SSF53756">
    <property type="entry name" value="UDP-Glycosyltransferase/glycogen phosphorylase"/>
    <property type="match status" value="1"/>
</dbReference>
<keyword evidence="3" id="KW-1185">Reference proteome</keyword>
<sequence>MVSENSVQILLAHRYFWPDSAPYGLLLRQIATLLSQQENFQVTVFTGQPAYSKAVVAQGPRPRTETIDGGATVMRARLFSEQRFRSLFRNLNAILFSLQLAARILVQRPKVVMCSTQPPIFGAALAQFAAGIIRAKFIYHLQDIHPEVAWVGGQLRKSFVPRLLRWVDARTCRKADHVVVLSTDMAESIRKRTENPNSPVHVIQNYNLPDYSERLDVPEGFKKKPGIFRLLFAGNVGHFQNLDKLVAATSLVGEEHEFELVIMGDGKAKPELQKQVANNNNKRVVFLPYQPLSIAEPLMSEADLCVVSLLPDVYRYAFPSKLITYMSQGCPVLVLAESESELGRFPERYKIGYSCSQESVDQIARTIEFAIASASDRAEFSERSQQAWQDFFGREQIDAAWVNLIQSCDTTSANQVSSGAKR</sequence>
<evidence type="ECO:0000313" key="3">
    <source>
        <dbReference type="Proteomes" id="UP000315010"/>
    </source>
</evidence>
<keyword evidence="2" id="KW-0808">Transferase</keyword>
<name>A0A5C5Z0F4_9BACT</name>
<dbReference type="CDD" id="cd03794">
    <property type="entry name" value="GT4_WbuB-like"/>
    <property type="match status" value="1"/>
</dbReference>
<dbReference type="OrthoDB" id="9787293at2"/>
<organism evidence="2 3">
    <name type="scientific">Novipirellula herctigrandis</name>
    <dbReference type="NCBI Taxonomy" id="2527986"/>
    <lineage>
        <taxon>Bacteria</taxon>
        <taxon>Pseudomonadati</taxon>
        <taxon>Planctomycetota</taxon>
        <taxon>Planctomycetia</taxon>
        <taxon>Pirellulales</taxon>
        <taxon>Pirellulaceae</taxon>
        <taxon>Novipirellula</taxon>
    </lineage>
</organism>
<dbReference type="InterPro" id="IPR028098">
    <property type="entry name" value="Glyco_trans_4-like_N"/>
</dbReference>
<evidence type="ECO:0000313" key="2">
    <source>
        <dbReference type="EMBL" id="TWT80858.1"/>
    </source>
</evidence>
<dbReference type="Pfam" id="PF13692">
    <property type="entry name" value="Glyco_trans_1_4"/>
    <property type="match status" value="1"/>
</dbReference>
<dbReference type="Gene3D" id="3.40.50.2000">
    <property type="entry name" value="Glycogen Phosphorylase B"/>
    <property type="match status" value="2"/>
</dbReference>